<dbReference type="InterPro" id="IPR000477">
    <property type="entry name" value="RT_dom"/>
</dbReference>
<dbReference type="Pfam" id="PF01867">
    <property type="entry name" value="Cas_Cas1"/>
    <property type="match status" value="1"/>
</dbReference>
<dbReference type="PDBsum" id="6DD5"/>
<feature type="binding site" evidence="14">
    <location>
        <position position="790"/>
    </location>
    <ligand>
        <name>Mn(2+)</name>
        <dbReference type="ChEBI" id="CHEBI:29035"/>
    </ligand>
</feature>
<dbReference type="EC" id="3.1.-.-" evidence="14"/>
<comment type="cofactor">
    <cofactor evidence="14">
        <name>Mg(2+)</name>
        <dbReference type="ChEBI" id="CHEBI:18420"/>
    </cofactor>
    <cofactor evidence="14">
        <name>Mn(2+)</name>
        <dbReference type="ChEBI" id="CHEBI:29035"/>
    </cofactor>
</comment>
<evidence type="ECO:0000256" key="11">
    <source>
        <dbReference type="ARBA" id="ARBA00023211"/>
    </source>
</evidence>
<keyword evidence="17" id="KW-1185">Reference proteome</keyword>
<dbReference type="GO" id="GO:0003964">
    <property type="term" value="F:RNA-directed DNA polymerase activity"/>
    <property type="evidence" value="ECO:0007669"/>
    <property type="project" value="UniProtKB-KW"/>
</dbReference>
<keyword evidence="9 14" id="KW-0051">Antiviral defense</keyword>
<keyword evidence="8" id="KW-0695">RNA-directed DNA polymerase</keyword>
<dbReference type="HOGENOM" id="CLU_311661_0_0_6"/>
<dbReference type="InterPro" id="IPR043502">
    <property type="entry name" value="DNA/RNA_pol_sf"/>
</dbReference>
<dbReference type="Gene3D" id="3.30.70.1900">
    <property type="match status" value="1"/>
</dbReference>
<keyword evidence="2" id="KW-0548">Nucleotidyltransferase</keyword>
<evidence type="ECO:0000256" key="3">
    <source>
        <dbReference type="ARBA" id="ARBA00022722"/>
    </source>
</evidence>
<organism evidence="16 17">
    <name type="scientific">Marinomonas mediterranea (strain ATCC 700492 / JCM 21426 / NBRC 103028 / MMB-1)</name>
    <dbReference type="NCBI Taxonomy" id="717774"/>
    <lineage>
        <taxon>Bacteria</taxon>
        <taxon>Pseudomonadati</taxon>
        <taxon>Pseudomonadota</taxon>
        <taxon>Gammaproteobacteria</taxon>
        <taxon>Oceanospirillales</taxon>
        <taxon>Oceanospirillaceae</taxon>
        <taxon>Marinomonas</taxon>
    </lineage>
</organism>
<dbReference type="GO" id="GO:0046872">
    <property type="term" value="F:metal ion binding"/>
    <property type="evidence" value="ECO:0007669"/>
    <property type="project" value="UniProtKB-UniRule"/>
</dbReference>
<feature type="binding site" evidence="14">
    <location>
        <position position="855"/>
    </location>
    <ligand>
        <name>Mn(2+)</name>
        <dbReference type="ChEBI" id="CHEBI:29035"/>
    </ligand>
</feature>
<dbReference type="InterPro" id="IPR002729">
    <property type="entry name" value="CRISPR-assoc_Cas1"/>
</dbReference>
<keyword evidence="5 14" id="KW-0255">Endonuclease</keyword>
<dbReference type="PRINTS" id="PR00866">
    <property type="entry name" value="RNADNAPOLMS"/>
</dbReference>
<proteinExistence type="evidence at protein level"/>
<evidence type="ECO:0000256" key="7">
    <source>
        <dbReference type="ARBA" id="ARBA00022842"/>
    </source>
</evidence>
<keyword evidence="1" id="KW-0808">Transferase</keyword>
<evidence type="ECO:0000259" key="15">
    <source>
        <dbReference type="PROSITE" id="PS50878"/>
    </source>
</evidence>
<reference evidence="18" key="2">
    <citation type="journal article" date="2018" name="Mol. Cell">
        <title>A Reverse Transcriptase-Cas1 Fusion Protein Contains a Cas6 Domain Required for Both CRISPR RNA Biogenesis and RNA Spacer Acquisition.</title>
        <authorList>
            <person name="Mohr G."/>
            <person name="Silas S."/>
            <person name="Stamos J.L."/>
            <person name="Makarova K.S."/>
            <person name="Markham L.M."/>
            <person name="Yao J."/>
            <person name="Lucas-Elio P."/>
            <person name="Sanchez-Amat A."/>
            <person name="Fire A.Z."/>
            <person name="Koonin E.V."/>
            <person name="Lambowitz A.M."/>
        </authorList>
    </citation>
    <scope>X-RAY CRYSTALLOGRAPHY (2.85 ANGSTROMS) OF 3-306</scope>
</reference>
<comment type="similarity">
    <text evidence="14">Belongs to the CRISPR-associated endonuclease Cas1 family.</text>
</comment>
<evidence type="ECO:0007829" key="18">
    <source>
        <dbReference type="PDB" id="6DD5"/>
    </source>
</evidence>
<dbReference type="GO" id="GO:0051607">
    <property type="term" value="P:defense response to virus"/>
    <property type="evidence" value="ECO:0007669"/>
    <property type="project" value="UniProtKB-UniRule"/>
</dbReference>
<dbReference type="InterPro" id="IPR050646">
    <property type="entry name" value="Cas1"/>
</dbReference>
<dbReference type="STRING" id="717774.Marme_0669"/>
<dbReference type="Proteomes" id="UP000001062">
    <property type="component" value="Chromosome"/>
</dbReference>
<keyword evidence="3 14" id="KW-0540">Nuclease</keyword>
<dbReference type="AlphaFoldDB" id="F2K1V9"/>
<evidence type="ECO:0000256" key="5">
    <source>
        <dbReference type="ARBA" id="ARBA00022759"/>
    </source>
</evidence>
<evidence type="ECO:0000256" key="1">
    <source>
        <dbReference type="ARBA" id="ARBA00022679"/>
    </source>
</evidence>
<dbReference type="GO" id="GO:0003677">
    <property type="term" value="F:DNA binding"/>
    <property type="evidence" value="ECO:0007669"/>
    <property type="project" value="UniProtKB-KW"/>
</dbReference>
<dbReference type="GO" id="GO:0043571">
    <property type="term" value="P:maintenance of CRISPR repeat elements"/>
    <property type="evidence" value="ECO:0007669"/>
    <property type="project" value="UniProtKB-UniRule"/>
</dbReference>
<dbReference type="CDD" id="cd09634">
    <property type="entry name" value="Cas1_I-II-III"/>
    <property type="match status" value="1"/>
</dbReference>
<evidence type="ECO:0000256" key="8">
    <source>
        <dbReference type="ARBA" id="ARBA00022918"/>
    </source>
</evidence>
<sequence length="957" mass="109281">MLNSPLIDAVLPLRSVVITLRWLSPSKTGFLHHAGLHAWVRFLAGSPEQFSDFIVVEPIENGHISYQAGDGYRFRITVLNGGESLLDTLFSSLKRLPESAANHPDIAGAFSDNLVLEKIEDTFEHHQVTQIEDLSVFDINALMLETAVWSRQRRFKVAFNTPARLVKPKPEDGTELKGQNRYCRDKSDLNWQLFTHRLTDTFINLFQSRTGERLQRQNWPEAQLHAGLAVWLNNSYTNKKEKKVKDASGMLAQMQIEIDDDFPADLLALLVLGQYIGMGQNRAFGMGQYQLQDAYGYCSYPRPQAAKSLLEKSLSDASLHQACQTMYPRQANFDSSDTDEEHHDAIDELLTKLYVSRERIFKREFTPSQLHSVEIEKPEGGTRLLSVPNWHDRTLQKAVTECLGNTLEHIWMKHSYGYRKGHSRLQARDQINQYIQQGYEWVLESDIESFFDSVNWLNLEQRLKLLLPNEPLVPLLMQWVSAAKQTEDEQTLARHNGLPQGAPISPILANLLLDDLDQDMIAKGHQIVRYADDFVLLFKSKAAAESALDDIITALKEHHLAINLEKTRIVEASQGFRYLGYLFVDGYAIETKREYRKEHAQLDKQLNASSLENEPSLQQEPAVQNEQSTLIGEREKLGTLLIIAGDIAMLSSEKQRLIVEQYDELHTYPWATLSSVLLVGPHHITTPALKSAMFHNVPVHFASQYGRYQGVSAGAAPSVFGADFWLLQAQYLQQETNALNISQVLIQARIEGIRAVISRREKDAPELNKIQRLDEKRLRAETLDQLRGYEGQASKQLWAFFQRILEEDWGFTGRNRRPPKDPINALLSLGYTYLYSLVDSVNRTVGLYPWQGALHQRHGYHHTLASDLMEPWRYLVEHVVLTLINRHQIHKDDFVIKENGCEMSSGARKTLLKELLVQLTKVPKGGNSLLTEMSNQSYRLALSCKMQQRFIAWSPKR</sequence>
<dbReference type="InterPro" id="IPR043128">
    <property type="entry name" value="Rev_trsase/Diguanyl_cyclase"/>
</dbReference>
<dbReference type="InterPro" id="IPR042206">
    <property type="entry name" value="CRISPR-assoc_Cas1_C"/>
</dbReference>
<dbReference type="SUPFAM" id="SSF56672">
    <property type="entry name" value="DNA/RNA polymerases"/>
    <property type="match status" value="1"/>
</dbReference>
<evidence type="ECO:0000313" key="16">
    <source>
        <dbReference type="EMBL" id="ADZ89953.1"/>
    </source>
</evidence>
<dbReference type="NCBIfam" id="TIGR00287">
    <property type="entry name" value="cas1"/>
    <property type="match status" value="1"/>
</dbReference>
<evidence type="ECO:0000256" key="14">
    <source>
        <dbReference type="HAMAP-Rule" id="MF_01470"/>
    </source>
</evidence>
<dbReference type="Gene3D" id="3.30.70.270">
    <property type="match status" value="1"/>
</dbReference>
<dbReference type="Pfam" id="PF00078">
    <property type="entry name" value="RVT_1"/>
    <property type="match status" value="1"/>
</dbReference>
<dbReference type="eggNOG" id="COG1518">
    <property type="taxonomic scope" value="Bacteria"/>
</dbReference>
<evidence type="ECO:0000256" key="6">
    <source>
        <dbReference type="ARBA" id="ARBA00022801"/>
    </source>
</evidence>
<dbReference type="PATRIC" id="fig|717774.3.peg.696"/>
<evidence type="ECO:0000313" key="17">
    <source>
        <dbReference type="Proteomes" id="UP000001062"/>
    </source>
</evidence>
<keyword evidence="7 14" id="KW-0460">Magnesium</keyword>
<accession>F2K1V9</accession>
<dbReference type="HAMAP" id="MF_01470">
    <property type="entry name" value="Cas1"/>
    <property type="match status" value="1"/>
</dbReference>
<dbReference type="PDB" id="6DD5">
    <property type="method" value="X-ray"/>
    <property type="resolution" value="2.85 A"/>
    <property type="chains" value="A/B=3-306"/>
</dbReference>
<comment type="similarity">
    <text evidence="12">Belongs to the bacterial reverse transcriptase family.</text>
</comment>
<dbReference type="PANTHER" id="PTHR34353">
    <property type="entry name" value="CRISPR-ASSOCIATED ENDONUCLEASE CAS1 1"/>
    <property type="match status" value="1"/>
</dbReference>
<evidence type="ECO:0000256" key="2">
    <source>
        <dbReference type="ARBA" id="ARBA00022695"/>
    </source>
</evidence>
<feature type="binding site" evidence="14">
    <location>
        <position position="870"/>
    </location>
    <ligand>
        <name>Mn(2+)</name>
        <dbReference type="ChEBI" id="CHEBI:29035"/>
    </ligand>
</feature>
<protein>
    <recommendedName>
        <fullName evidence="14">CRISPR-associated endonuclease Cas1</fullName>
        <ecNumber evidence="14">3.1.-.-</ecNumber>
    </recommendedName>
</protein>
<evidence type="ECO:0000256" key="13">
    <source>
        <dbReference type="ARBA" id="ARBA00038592"/>
    </source>
</evidence>
<dbReference type="eggNOG" id="COG3344">
    <property type="taxonomic scope" value="Bacteria"/>
</dbReference>
<dbReference type="InterPro" id="IPR042211">
    <property type="entry name" value="CRISPR-assoc_Cas1_N"/>
</dbReference>
<dbReference type="EMBL" id="CP002583">
    <property type="protein sequence ID" value="ADZ89953.1"/>
    <property type="molecule type" value="Genomic_DNA"/>
</dbReference>
<dbReference type="Gene3D" id="3.100.10.20">
    <property type="entry name" value="CRISPR-associated endonuclease Cas1, N-terminal domain"/>
    <property type="match status" value="1"/>
</dbReference>
<reference evidence="16 17" key="1">
    <citation type="journal article" date="2012" name="Stand. Genomic Sci.">
        <title>Complete genome sequence of the melanogenic marine bacterium Marinomonas mediterranea type strain (MMB-1(T)).</title>
        <authorList>
            <person name="Lucas-Elio P."/>
            <person name="Goodwin L."/>
            <person name="Woyke T."/>
            <person name="Pitluck S."/>
            <person name="Nolan M."/>
            <person name="Kyrpides N.C."/>
            <person name="Detter J.C."/>
            <person name="Copeland A."/>
            <person name="Teshima H."/>
            <person name="Bruce D."/>
            <person name="Detter C."/>
            <person name="Tapia R."/>
            <person name="Han S."/>
            <person name="Land M.L."/>
            <person name="Ivanova N."/>
            <person name="Mikhailova N."/>
            <person name="Johnston A.W."/>
            <person name="Sanchez-Amat A."/>
        </authorList>
    </citation>
    <scope>NUCLEOTIDE SEQUENCE [LARGE SCALE GENOMIC DNA]</scope>
    <source>
        <strain evidence="17">ATCC 700492 / JCM 21426 / NBRC 103028 / MMB-1</strain>
    </source>
</reference>
<comment type="function">
    <text evidence="14">CRISPR (clustered regularly interspaced short palindromic repeat), is an adaptive immune system that provides protection against mobile genetic elements (viruses, transposable elements and conjugative plasmids). CRISPR clusters contain spacers, sequences complementary to antecedent mobile elements, and target invading nucleic acids. CRISPR clusters are transcribed and processed into CRISPR RNA (crRNA). Acts as a dsDNA endonuclease. Involved in the integration of spacer DNA into the CRISPR cassette.</text>
</comment>
<dbReference type="PANTHER" id="PTHR34353:SF2">
    <property type="entry name" value="CRISPR-ASSOCIATED ENDONUCLEASE CAS1 1"/>
    <property type="match status" value="1"/>
</dbReference>
<dbReference type="InterPro" id="IPR000123">
    <property type="entry name" value="Reverse_transcriptase_msDNA"/>
</dbReference>
<evidence type="ECO:0000256" key="9">
    <source>
        <dbReference type="ARBA" id="ARBA00023118"/>
    </source>
</evidence>
<dbReference type="GO" id="GO:0004519">
    <property type="term" value="F:endonuclease activity"/>
    <property type="evidence" value="ECO:0007669"/>
    <property type="project" value="UniProtKB-UniRule"/>
</dbReference>
<evidence type="ECO:0000256" key="10">
    <source>
        <dbReference type="ARBA" id="ARBA00023125"/>
    </source>
</evidence>
<feature type="domain" description="Reverse transcriptase" evidence="15">
    <location>
        <begin position="356"/>
        <end position="583"/>
    </location>
</feature>
<dbReference type="GO" id="GO:0016787">
    <property type="term" value="F:hydrolase activity"/>
    <property type="evidence" value="ECO:0007669"/>
    <property type="project" value="UniProtKB-KW"/>
</dbReference>
<dbReference type="PROSITE" id="PS50878">
    <property type="entry name" value="RT_POL"/>
    <property type="match status" value="1"/>
</dbReference>
<comment type="subunit">
    <text evidence="13 14">Homodimer, forms a heterotetramer with a Cas2 homodimer.</text>
</comment>
<keyword evidence="4 14" id="KW-0479">Metal-binding</keyword>
<keyword evidence="6 14" id="KW-0378">Hydrolase</keyword>
<dbReference type="KEGG" id="mme:Marme_0669"/>
<dbReference type="OrthoDB" id="9803119at2"/>
<evidence type="ECO:0000256" key="12">
    <source>
        <dbReference type="ARBA" id="ARBA00034120"/>
    </source>
</evidence>
<dbReference type="SMR" id="F2K1V9"/>
<keyword evidence="11 14" id="KW-0464">Manganese</keyword>
<dbReference type="Gene3D" id="1.20.120.920">
    <property type="entry name" value="CRISPR-associated endonuclease Cas1, C-terminal domain"/>
    <property type="match status" value="1"/>
</dbReference>
<dbReference type="GO" id="GO:0003723">
    <property type="term" value="F:RNA binding"/>
    <property type="evidence" value="ECO:0007669"/>
    <property type="project" value="InterPro"/>
</dbReference>
<keyword evidence="18" id="KW-0002">3D-structure</keyword>
<gene>
    <name evidence="14" type="primary">cas1</name>
    <name evidence="16" type="ordered locus">Marme_0669</name>
</gene>
<dbReference type="CDD" id="cd01651">
    <property type="entry name" value="RT_G2_intron"/>
    <property type="match status" value="1"/>
</dbReference>
<keyword evidence="10 14" id="KW-0238">DNA-binding</keyword>
<evidence type="ECO:0000256" key="4">
    <source>
        <dbReference type="ARBA" id="ARBA00022723"/>
    </source>
</evidence>
<dbReference type="RefSeq" id="WP_013659858.1">
    <property type="nucleotide sequence ID" value="NC_015276.1"/>
</dbReference>
<name>F2K1V9_MARM1</name>